<dbReference type="RefSeq" id="XP_022497330.1">
    <property type="nucleotide sequence ID" value="XM_022646692.1"/>
</dbReference>
<accession>A0A178CP62</accession>
<dbReference type="GeneID" id="34591819"/>
<keyword evidence="3" id="KW-1185">Reference proteome</keyword>
<name>A0A178CP62_9EURO</name>
<gene>
    <name evidence="2" type="ORF">AYO20_08415</name>
</gene>
<reference evidence="2 3" key="1">
    <citation type="submission" date="2016-03" db="EMBL/GenBank/DDBJ databases">
        <title>The draft genome sequence of Fonsecaea nubica causative agent of cutaneous subcutaneous infection in human host.</title>
        <authorList>
            <person name="Costa F."/>
            <person name="Sybren D.H."/>
            <person name="Raittz R.T."/>
            <person name="Weiss V.A."/>
            <person name="Leao A.C."/>
            <person name="Gomes R."/>
            <person name="De Souza E.M."/>
            <person name="Pedrosa F.O."/>
            <person name="Steffens M.B."/>
            <person name="Bombassaro A."/>
            <person name="Tadra-Sfeir M.Z."/>
            <person name="Moreno L.F."/>
            <person name="Najafzadeh M.J."/>
            <person name="Felipe M.S."/>
            <person name="Teixeira M."/>
            <person name="Sun J."/>
            <person name="Xi L."/>
            <person name="Castro M.A."/>
            <person name="Vicente V.A."/>
        </authorList>
    </citation>
    <scope>NUCLEOTIDE SEQUENCE [LARGE SCALE GENOMIC DNA]</scope>
    <source>
        <strain evidence="2 3">CBS 269.64</strain>
    </source>
</reference>
<proteinExistence type="predicted"/>
<feature type="region of interest" description="Disordered" evidence="1">
    <location>
        <begin position="265"/>
        <end position="292"/>
    </location>
</feature>
<dbReference type="AlphaFoldDB" id="A0A178CP62"/>
<feature type="region of interest" description="Disordered" evidence="1">
    <location>
        <begin position="172"/>
        <end position="191"/>
    </location>
</feature>
<dbReference type="EMBL" id="LVCJ01000066">
    <property type="protein sequence ID" value="OAL31084.1"/>
    <property type="molecule type" value="Genomic_DNA"/>
</dbReference>
<comment type="caution">
    <text evidence="2">The sequence shown here is derived from an EMBL/GenBank/DDBJ whole genome shotgun (WGS) entry which is preliminary data.</text>
</comment>
<evidence type="ECO:0000313" key="3">
    <source>
        <dbReference type="Proteomes" id="UP000185904"/>
    </source>
</evidence>
<evidence type="ECO:0000313" key="2">
    <source>
        <dbReference type="EMBL" id="OAL31084.1"/>
    </source>
</evidence>
<evidence type="ECO:0000256" key="1">
    <source>
        <dbReference type="SAM" id="MobiDB-lite"/>
    </source>
</evidence>
<sequence length="292" mass="33176">MINISIDTERSSKLRCVREIQNLCGWELKYNELNPSFLYRTFWTWEPKYTKGFEALTVVLDSTKLLQDRISGDEATRKKHYEGIDEHLKIDSAARVAVETCSSETIQVNRRNAACRKFVKYVNETIEMTTDDMLVLHPYIITHVSAKAKKDFTPTITTVVRTEEIVVNNRLPPTPASIECGSNDADSQSRLTGERFRTEDLEESCRKLYQDPMEKIKDIGFCLRCLFDSTTTLANDPSWAREKEDAENVEVFDFAFISKAERPLAITDSSEPSDSSDSASSRELGASSETPL</sequence>
<organism evidence="2 3">
    <name type="scientific">Fonsecaea nubica</name>
    <dbReference type="NCBI Taxonomy" id="856822"/>
    <lineage>
        <taxon>Eukaryota</taxon>
        <taxon>Fungi</taxon>
        <taxon>Dikarya</taxon>
        <taxon>Ascomycota</taxon>
        <taxon>Pezizomycotina</taxon>
        <taxon>Eurotiomycetes</taxon>
        <taxon>Chaetothyriomycetidae</taxon>
        <taxon>Chaetothyriales</taxon>
        <taxon>Herpotrichiellaceae</taxon>
        <taxon>Fonsecaea</taxon>
    </lineage>
</organism>
<dbReference type="Proteomes" id="UP000185904">
    <property type="component" value="Unassembled WGS sequence"/>
</dbReference>
<protein>
    <submittedName>
        <fullName evidence="2">Uncharacterized protein</fullName>
    </submittedName>
</protein>